<accession>A0ABS5KI67</accession>
<sequence>MALPSSQTNMVPALVPEGAFIYRDRVGWVQVERVEESGPFVRIFTMGDTEPIQFLNTEDVAVCLPL</sequence>
<comment type="caution">
    <text evidence="1">The sequence shown here is derived from an EMBL/GenBank/DDBJ whole genome shotgun (WGS) entry which is preliminary data.</text>
</comment>
<protein>
    <submittedName>
        <fullName evidence="1">Uncharacterized protein</fullName>
    </submittedName>
</protein>
<gene>
    <name evidence="1" type="ORF">KGQ19_03690</name>
</gene>
<dbReference type="RefSeq" id="WP_212007620.1">
    <property type="nucleotide sequence ID" value="NZ_JAAFYZ010000008.1"/>
</dbReference>
<name>A0ABS5KI67_9ACTN</name>
<reference evidence="1 2" key="1">
    <citation type="submission" date="2020-02" db="EMBL/GenBank/DDBJ databases">
        <title>Acidophilic actinobacteria isolated from forest soil.</title>
        <authorList>
            <person name="Golinska P."/>
        </authorList>
    </citation>
    <scope>NUCLEOTIDE SEQUENCE [LARGE SCALE GENOMIC DNA]</scope>
    <source>
        <strain evidence="1 2">NL8</strain>
    </source>
</reference>
<evidence type="ECO:0000313" key="2">
    <source>
        <dbReference type="Proteomes" id="UP000730482"/>
    </source>
</evidence>
<dbReference type="Proteomes" id="UP000730482">
    <property type="component" value="Unassembled WGS sequence"/>
</dbReference>
<evidence type="ECO:0000313" key="1">
    <source>
        <dbReference type="EMBL" id="MBS2545963.1"/>
    </source>
</evidence>
<keyword evidence="2" id="KW-1185">Reference proteome</keyword>
<dbReference type="EMBL" id="JAAFYZ010000008">
    <property type="protein sequence ID" value="MBS2545963.1"/>
    <property type="molecule type" value="Genomic_DNA"/>
</dbReference>
<proteinExistence type="predicted"/>
<organism evidence="1 2">
    <name type="scientific">Catenulispora pinistramenti</name>
    <dbReference type="NCBI Taxonomy" id="2705254"/>
    <lineage>
        <taxon>Bacteria</taxon>
        <taxon>Bacillati</taxon>
        <taxon>Actinomycetota</taxon>
        <taxon>Actinomycetes</taxon>
        <taxon>Catenulisporales</taxon>
        <taxon>Catenulisporaceae</taxon>
        <taxon>Catenulispora</taxon>
    </lineage>
</organism>